<organism evidence="3 4">
    <name type="scientific">Actinomarinicola tropica</name>
    <dbReference type="NCBI Taxonomy" id="2789776"/>
    <lineage>
        <taxon>Bacteria</taxon>
        <taxon>Bacillati</taxon>
        <taxon>Actinomycetota</taxon>
        <taxon>Acidimicrobiia</taxon>
        <taxon>Acidimicrobiales</taxon>
        <taxon>Iamiaceae</taxon>
        <taxon>Actinomarinicola</taxon>
    </lineage>
</organism>
<dbReference type="InterPro" id="IPR029050">
    <property type="entry name" value="Immunoprotect_excell_Ig-like"/>
</dbReference>
<evidence type="ECO:0008006" key="5">
    <source>
        <dbReference type="Google" id="ProtNLM"/>
    </source>
</evidence>
<dbReference type="RefSeq" id="WP_153758485.1">
    <property type="nucleotide sequence ID" value="NZ_CP045851.1"/>
</dbReference>
<dbReference type="Proteomes" id="UP000334019">
    <property type="component" value="Chromosome"/>
</dbReference>
<protein>
    <recommendedName>
        <fullName evidence="5">DUF4352 domain-containing protein</fullName>
    </recommendedName>
</protein>
<evidence type="ECO:0000256" key="1">
    <source>
        <dbReference type="ARBA" id="ARBA00022729"/>
    </source>
</evidence>
<evidence type="ECO:0000313" key="3">
    <source>
        <dbReference type="EMBL" id="QGG94379.1"/>
    </source>
</evidence>
<name>A0A5Q2RBX6_9ACTN</name>
<evidence type="ECO:0000313" key="4">
    <source>
        <dbReference type="Proteomes" id="UP000334019"/>
    </source>
</evidence>
<feature type="region of interest" description="Disordered" evidence="2">
    <location>
        <begin position="43"/>
        <end position="108"/>
    </location>
</feature>
<keyword evidence="1" id="KW-0732">Signal</keyword>
<keyword evidence="4" id="KW-1185">Reference proteome</keyword>
<sequence>MTTTSPSPDAPSEPTSRSWFSKKRVLVPLAFVAGLVVGVAAGGTESDDADAAGDLTTTSEIAESTSTEDDLADDTAPSSTTEKPAPSTSTTAASAERGSRGTPLAIGETAPVGDYEVTVVGFTSDATAQVLEANQFNDPPADGEVYALVRVRATYGGDGEGFAGMDLSVGYIGNDGRIYVDHDCMAVEPDQLMDQPSVVAGGTVEGNLCLRMPASVLGSGAIFVEPLFSFDDERVWWAES</sequence>
<dbReference type="EMBL" id="CP045851">
    <property type="protein sequence ID" value="QGG94379.1"/>
    <property type="molecule type" value="Genomic_DNA"/>
</dbReference>
<dbReference type="Gene3D" id="2.60.40.1240">
    <property type="match status" value="1"/>
</dbReference>
<reference evidence="3 4" key="1">
    <citation type="submission" date="2019-11" db="EMBL/GenBank/DDBJ databases">
        <authorList>
            <person name="He Y."/>
        </authorList>
    </citation>
    <scope>NUCLEOTIDE SEQUENCE [LARGE SCALE GENOMIC DNA]</scope>
    <source>
        <strain evidence="3 4">SCSIO 58843</strain>
    </source>
</reference>
<proteinExistence type="predicted"/>
<feature type="compositionally biased region" description="Low complexity" evidence="2">
    <location>
        <begin position="75"/>
        <end position="95"/>
    </location>
</feature>
<dbReference type="KEGG" id="atq:GH723_04260"/>
<gene>
    <name evidence="3" type="ORF">GH723_04260</name>
</gene>
<dbReference type="AlphaFoldDB" id="A0A5Q2RBX6"/>
<accession>A0A5Q2RBX6</accession>
<evidence type="ECO:0000256" key="2">
    <source>
        <dbReference type="SAM" id="MobiDB-lite"/>
    </source>
</evidence>
<feature type="compositionally biased region" description="Low complexity" evidence="2">
    <location>
        <begin position="56"/>
        <end position="65"/>
    </location>
</feature>